<dbReference type="STRING" id="1884261.A0A5C3QVC8"/>
<accession>A0A5C3QVC8</accession>
<sequence length="674" mass="76708">MNEGTKCLSICQFCQLANDPDLQMPSVVERTPNRYFPLLGSEAERLAKLGQSKLAQIREAIQHLEAHEHQIQQVVDMHVSNLAPANRLSDEILGMIFREVFDSEKERSTGQIGTLSEICKRWRDLIVGDSYFWSHISFGSYRTTSKSMEAHCRKIQLQLKRAGTRSLHIELGITPVALATLEDLTPMVDTTIRQIFENFNRCVSLILTEDRQPSFEPSPSAFAMCSRFETVFKDAQPELPLLQKLEVQHHFANQTPFWFPRLDFRNSPSLKELTISEVRFDFTPNLDWSILHTLQLQMAEFVPSHLLTALHAACNLERFEFTMMSAMREAEADLAQRSPFAVVLDKLSFSNIDFQGACDDSARHAASGVSDYRTFRRFIARVRAPNLQQLAVSVTSFTEDFIFTRQFLRSPRSDQCSGTLVYLALYIDDEYDMDANLDETVNLLAELPNLRQLLIGDVGESHAPVGGRNFCITSLLTALQWPTTVEDANGTPPSSQRRRLCPKLCELQLYDFPIRLDVLDAMIRSRMQLHLPVRSILPNGSNSEDAVSSDKPISPFKLFLVNVALSHPHQSQADYSRRECLQALRSTNKERGVDVSICGAHWVEFYSNKIGIYVIVPDCICSQLDDVDDKLWEEEEDDMGWDNDEHLDHDCDSCEVFDEVKSDGRVGRRVGIWL</sequence>
<organism evidence="1 2">
    <name type="scientific">Pterulicium gracile</name>
    <dbReference type="NCBI Taxonomy" id="1884261"/>
    <lineage>
        <taxon>Eukaryota</taxon>
        <taxon>Fungi</taxon>
        <taxon>Dikarya</taxon>
        <taxon>Basidiomycota</taxon>
        <taxon>Agaricomycotina</taxon>
        <taxon>Agaricomycetes</taxon>
        <taxon>Agaricomycetidae</taxon>
        <taxon>Agaricales</taxon>
        <taxon>Pleurotineae</taxon>
        <taxon>Pterulaceae</taxon>
        <taxon>Pterulicium</taxon>
    </lineage>
</organism>
<name>A0A5C3QVC8_9AGAR</name>
<dbReference type="AlphaFoldDB" id="A0A5C3QVC8"/>
<keyword evidence="2" id="KW-1185">Reference proteome</keyword>
<dbReference type="Proteomes" id="UP000305067">
    <property type="component" value="Unassembled WGS sequence"/>
</dbReference>
<dbReference type="OrthoDB" id="3266451at2759"/>
<evidence type="ECO:0000313" key="2">
    <source>
        <dbReference type="Proteomes" id="UP000305067"/>
    </source>
</evidence>
<dbReference type="Gene3D" id="1.20.1280.50">
    <property type="match status" value="1"/>
</dbReference>
<reference evidence="1 2" key="1">
    <citation type="journal article" date="2019" name="Nat. Ecol. Evol.">
        <title>Megaphylogeny resolves global patterns of mushroom evolution.</title>
        <authorList>
            <person name="Varga T."/>
            <person name="Krizsan K."/>
            <person name="Foldi C."/>
            <person name="Dima B."/>
            <person name="Sanchez-Garcia M."/>
            <person name="Sanchez-Ramirez S."/>
            <person name="Szollosi G.J."/>
            <person name="Szarkandi J.G."/>
            <person name="Papp V."/>
            <person name="Albert L."/>
            <person name="Andreopoulos W."/>
            <person name="Angelini C."/>
            <person name="Antonin V."/>
            <person name="Barry K.W."/>
            <person name="Bougher N.L."/>
            <person name="Buchanan P."/>
            <person name="Buyck B."/>
            <person name="Bense V."/>
            <person name="Catcheside P."/>
            <person name="Chovatia M."/>
            <person name="Cooper J."/>
            <person name="Damon W."/>
            <person name="Desjardin D."/>
            <person name="Finy P."/>
            <person name="Geml J."/>
            <person name="Haridas S."/>
            <person name="Hughes K."/>
            <person name="Justo A."/>
            <person name="Karasinski D."/>
            <person name="Kautmanova I."/>
            <person name="Kiss B."/>
            <person name="Kocsube S."/>
            <person name="Kotiranta H."/>
            <person name="LaButti K.M."/>
            <person name="Lechner B.E."/>
            <person name="Liimatainen K."/>
            <person name="Lipzen A."/>
            <person name="Lukacs Z."/>
            <person name="Mihaltcheva S."/>
            <person name="Morgado L.N."/>
            <person name="Niskanen T."/>
            <person name="Noordeloos M.E."/>
            <person name="Ohm R.A."/>
            <person name="Ortiz-Santana B."/>
            <person name="Ovrebo C."/>
            <person name="Racz N."/>
            <person name="Riley R."/>
            <person name="Savchenko A."/>
            <person name="Shiryaev A."/>
            <person name="Soop K."/>
            <person name="Spirin V."/>
            <person name="Szebenyi C."/>
            <person name="Tomsovsky M."/>
            <person name="Tulloss R.E."/>
            <person name="Uehling J."/>
            <person name="Grigoriev I.V."/>
            <person name="Vagvolgyi C."/>
            <person name="Papp T."/>
            <person name="Martin F.M."/>
            <person name="Miettinen O."/>
            <person name="Hibbett D.S."/>
            <person name="Nagy L.G."/>
        </authorList>
    </citation>
    <scope>NUCLEOTIDE SEQUENCE [LARGE SCALE GENOMIC DNA]</scope>
    <source>
        <strain evidence="1 2">CBS 309.79</strain>
    </source>
</reference>
<protein>
    <recommendedName>
        <fullName evidence="3">F-box domain-containing protein</fullName>
    </recommendedName>
</protein>
<evidence type="ECO:0000313" key="1">
    <source>
        <dbReference type="EMBL" id="TFL04461.1"/>
    </source>
</evidence>
<gene>
    <name evidence="1" type="ORF">BDV98DRAFT_562274</name>
</gene>
<evidence type="ECO:0008006" key="3">
    <source>
        <dbReference type="Google" id="ProtNLM"/>
    </source>
</evidence>
<proteinExistence type="predicted"/>
<dbReference type="EMBL" id="ML178818">
    <property type="protein sequence ID" value="TFL04461.1"/>
    <property type="molecule type" value="Genomic_DNA"/>
</dbReference>